<evidence type="ECO:0000256" key="2">
    <source>
        <dbReference type="ARBA" id="ARBA00022801"/>
    </source>
</evidence>
<dbReference type="InterPro" id="IPR006311">
    <property type="entry name" value="TAT_signal"/>
</dbReference>
<comment type="cofactor">
    <cofactor evidence="4">
        <name>Zn(2+)</name>
        <dbReference type="ChEBI" id="CHEBI:29105"/>
    </cofactor>
    <text evidence="4">Binds 1 zinc ion per subunit.</text>
</comment>
<feature type="binding site" evidence="4">
    <location>
        <position position="555"/>
    </location>
    <ligand>
        <name>Zn(2+)</name>
        <dbReference type="ChEBI" id="CHEBI:29105"/>
    </ligand>
</feature>
<dbReference type="Proteomes" id="UP000675554">
    <property type="component" value="Unassembled WGS sequence"/>
</dbReference>
<sequence length="753" mass="80045">MADILSSPLPGSSRGAPVREATPQQPEPEPRTGTRTGTGKRTGTGRPGAPPRRSVLWAGAGAAAGGLGLAGAHAAPAHAEARHATTPADAATAAGETTPYLVGRGVADATGEVAEVGMMGYGRVDQQAEGLHTRLRARAFVVAEAAEPDSRVALVVVDSPMIFESVHQAVLRRLAERYGDLYTLANVMLTATHTHAGPGGYSHHLLYNLTTLGFHKKTFDAVTDGIVEAVVRAHEDLAPSRLTLTHGELKDSSVNRSREAFERNPAEVKRHFPDAIDPQTTLLRVEREGRAVGAVNWFATHGTSMSGDNRLISSDNKGYAALHWEREVEHGDYLEDYTGDGTPGFVAAFAQTNAGDMSPNLSLTPPTTPEDFAHTRASGLRQYGAAAQQLDQRGTEVEGGVDARLVYIDLSDVTVEPEFTGDGKTHKTAKPAIGASMAAGSLEDGPAFPGFTEGENPLWDTISDSIVYNASPELREAQAPKGIFVPIGELNHIYPWVQEQVPVQLLRVGRLHLIGVPGEVTIAAGLRLRRTVAEIVGAELRDVLVAGYANAYFHYLTTPEEYDAQQYEGGSTLFGRWQLPALQQTAARLARAVRDGEELPAGPVAPDIADKALALQPPVVLDAPPLGRKFGDVLTEPRTAYRPGERVTAVFAGAHPGNDTHRGGTYLRVERQDGGSGGGGGDGTWRTVADDGDWATTFRWAREGVAASKVTVSWDIPEGTEPGTYRISYHGDAKPLVGTVRAISGTTRAFTVG</sequence>
<dbReference type="GO" id="GO:0046512">
    <property type="term" value="P:sphingosine biosynthetic process"/>
    <property type="evidence" value="ECO:0007669"/>
    <property type="project" value="TreeGrafter"/>
</dbReference>
<evidence type="ECO:0000256" key="6">
    <source>
        <dbReference type="SAM" id="MobiDB-lite"/>
    </source>
</evidence>
<organism evidence="9 10">
    <name type="scientific">Streptomyces daliensis</name>
    <dbReference type="NCBI Taxonomy" id="299421"/>
    <lineage>
        <taxon>Bacteria</taxon>
        <taxon>Bacillati</taxon>
        <taxon>Actinomycetota</taxon>
        <taxon>Actinomycetes</taxon>
        <taxon>Kitasatosporales</taxon>
        <taxon>Streptomycetaceae</taxon>
        <taxon>Streptomyces</taxon>
    </lineage>
</organism>
<dbReference type="InterPro" id="IPR031331">
    <property type="entry name" value="NEUT/ALK_ceramidase_C"/>
</dbReference>
<keyword evidence="4" id="KW-0862">Zinc</keyword>
<dbReference type="GO" id="GO:0005576">
    <property type="term" value="C:extracellular region"/>
    <property type="evidence" value="ECO:0007669"/>
    <property type="project" value="TreeGrafter"/>
</dbReference>
<comment type="catalytic activity">
    <reaction evidence="5">
        <text>an N-acylsphing-4-enine + H2O = sphing-4-enine + a fatty acid</text>
        <dbReference type="Rhea" id="RHEA:20856"/>
        <dbReference type="ChEBI" id="CHEBI:15377"/>
        <dbReference type="ChEBI" id="CHEBI:28868"/>
        <dbReference type="ChEBI" id="CHEBI:52639"/>
        <dbReference type="ChEBI" id="CHEBI:57756"/>
        <dbReference type="EC" id="3.5.1.23"/>
    </reaction>
</comment>
<evidence type="ECO:0000256" key="1">
    <source>
        <dbReference type="ARBA" id="ARBA00009835"/>
    </source>
</evidence>
<evidence type="ECO:0000256" key="3">
    <source>
        <dbReference type="PIRSR" id="PIRSR606823-1"/>
    </source>
</evidence>
<evidence type="ECO:0000256" key="4">
    <source>
        <dbReference type="PIRSR" id="PIRSR606823-2"/>
    </source>
</evidence>
<dbReference type="Gene3D" id="2.60.40.2300">
    <property type="entry name" value="Neutral/alkaline non-lysosomal ceramidase, C-terminal domain"/>
    <property type="match status" value="1"/>
</dbReference>
<evidence type="ECO:0000259" key="7">
    <source>
        <dbReference type="Pfam" id="PF04734"/>
    </source>
</evidence>
<feature type="domain" description="Neutral/alkaline non-lysosomal ceramidase C-terminal" evidence="8">
    <location>
        <begin position="588"/>
        <end position="752"/>
    </location>
</feature>
<dbReference type="PROSITE" id="PS51318">
    <property type="entry name" value="TAT"/>
    <property type="match status" value="1"/>
</dbReference>
<evidence type="ECO:0000259" key="8">
    <source>
        <dbReference type="Pfam" id="PF17048"/>
    </source>
</evidence>
<dbReference type="PANTHER" id="PTHR12670">
    <property type="entry name" value="CERAMIDASE"/>
    <property type="match status" value="1"/>
</dbReference>
<evidence type="ECO:0000313" key="9">
    <source>
        <dbReference type="EMBL" id="MBR7678074.1"/>
    </source>
</evidence>
<reference evidence="9" key="1">
    <citation type="submission" date="2021-04" db="EMBL/GenBank/DDBJ databases">
        <title>Sequencing of actinobacteria type strains.</title>
        <authorList>
            <person name="Nguyen G.-S."/>
            <person name="Wentzel A."/>
        </authorList>
    </citation>
    <scope>NUCLEOTIDE SEQUENCE</scope>
    <source>
        <strain evidence="9">DSM 42095</strain>
    </source>
</reference>
<keyword evidence="4" id="KW-0479">Metal-binding</keyword>
<dbReference type="Pfam" id="PF17048">
    <property type="entry name" value="Ceramidse_alk_C"/>
    <property type="match status" value="1"/>
</dbReference>
<gene>
    <name evidence="9" type="ORF">KDA82_34860</name>
</gene>
<feature type="binding site" evidence="4">
    <location>
        <position position="519"/>
    </location>
    <ligand>
        <name>Zn(2+)</name>
        <dbReference type="ChEBI" id="CHEBI:29105"/>
    </ligand>
</feature>
<proteinExistence type="inferred from homology"/>
<dbReference type="GO" id="GO:0017040">
    <property type="term" value="F:N-acylsphingosine amidohydrolase activity"/>
    <property type="evidence" value="ECO:0007669"/>
    <property type="project" value="UniProtKB-UniRule"/>
</dbReference>
<dbReference type="GO" id="GO:0046514">
    <property type="term" value="P:ceramide catabolic process"/>
    <property type="evidence" value="ECO:0007669"/>
    <property type="project" value="InterPro"/>
</dbReference>
<dbReference type="InterPro" id="IPR031329">
    <property type="entry name" value="NEUT/ALK_ceramidase_N"/>
</dbReference>
<accession>A0A8T4J8X5</accession>
<comment type="caution">
    <text evidence="9">The sequence shown here is derived from an EMBL/GenBank/DDBJ whole genome shotgun (WGS) entry which is preliminary data.</text>
</comment>
<feature type="binding site" evidence="4">
    <location>
        <position position="301"/>
    </location>
    <ligand>
        <name>Zn(2+)</name>
        <dbReference type="ChEBI" id="CHEBI:29105"/>
    </ligand>
</feature>
<dbReference type="GO" id="GO:0042759">
    <property type="term" value="P:long-chain fatty acid biosynthetic process"/>
    <property type="evidence" value="ECO:0007669"/>
    <property type="project" value="TreeGrafter"/>
</dbReference>
<keyword evidence="10" id="KW-1185">Reference proteome</keyword>
<feature type="domain" description="Neutral/alkaline non-lysosomal ceramidase N-terminal" evidence="7">
    <location>
        <begin position="100"/>
        <end position="584"/>
    </location>
</feature>
<evidence type="ECO:0000313" key="10">
    <source>
        <dbReference type="Proteomes" id="UP000675554"/>
    </source>
</evidence>
<dbReference type="EMBL" id="JAGSMN010001196">
    <property type="protein sequence ID" value="MBR7678074.1"/>
    <property type="molecule type" value="Genomic_DNA"/>
</dbReference>
<dbReference type="Pfam" id="PF04734">
    <property type="entry name" value="Ceramidase_alk"/>
    <property type="match status" value="1"/>
</dbReference>
<keyword evidence="2 5" id="KW-0378">Hydrolase</keyword>
<name>A0A8T4J8X5_9ACTN</name>
<protein>
    <recommendedName>
        <fullName evidence="5">Neutral ceramidase</fullName>
        <ecNumber evidence="5">3.5.1.23</ecNumber>
    </recommendedName>
</protein>
<dbReference type="InterPro" id="IPR038445">
    <property type="entry name" value="NCDase_C_sf"/>
</dbReference>
<dbReference type="EC" id="3.5.1.23" evidence="5"/>
<keyword evidence="5" id="KW-0746">Sphingolipid metabolism</keyword>
<dbReference type="GO" id="GO:0016020">
    <property type="term" value="C:membrane"/>
    <property type="evidence" value="ECO:0007669"/>
    <property type="project" value="GOC"/>
</dbReference>
<dbReference type="GO" id="GO:0046872">
    <property type="term" value="F:metal ion binding"/>
    <property type="evidence" value="ECO:0007669"/>
    <property type="project" value="UniProtKB-KW"/>
</dbReference>
<feature type="binding site" evidence="4">
    <location>
        <position position="193"/>
    </location>
    <ligand>
        <name>Zn(2+)</name>
        <dbReference type="ChEBI" id="CHEBI:29105"/>
    </ligand>
</feature>
<keyword evidence="5" id="KW-0443">Lipid metabolism</keyword>
<feature type="region of interest" description="Disordered" evidence="6">
    <location>
        <begin position="1"/>
        <end position="54"/>
    </location>
</feature>
<dbReference type="InterPro" id="IPR006823">
    <property type="entry name" value="Ceramidase_alk"/>
</dbReference>
<feature type="active site" description="Nucleophile" evidence="3">
    <location>
        <position position="358"/>
    </location>
</feature>
<dbReference type="AlphaFoldDB" id="A0A8T4J8X5"/>
<dbReference type="PANTHER" id="PTHR12670:SF1">
    <property type="entry name" value="NEUTRAL CERAMIDASE"/>
    <property type="match status" value="1"/>
</dbReference>
<evidence type="ECO:0000256" key="5">
    <source>
        <dbReference type="RuleBase" id="RU366019"/>
    </source>
</evidence>
<comment type="similarity">
    <text evidence="1 5">Belongs to the neutral ceramidase family.</text>
</comment>